<evidence type="ECO:0000256" key="5">
    <source>
        <dbReference type="ARBA" id="ARBA00022989"/>
    </source>
</evidence>
<evidence type="ECO:0000256" key="2">
    <source>
        <dbReference type="ARBA" id="ARBA00022692"/>
    </source>
</evidence>
<keyword evidence="6 8" id="KW-0472">Membrane</keyword>
<dbReference type="GO" id="GO:0016887">
    <property type="term" value="F:ATP hydrolysis activity"/>
    <property type="evidence" value="ECO:0007669"/>
    <property type="project" value="InterPro"/>
</dbReference>
<dbReference type="GO" id="GO:0005886">
    <property type="term" value="C:plasma membrane"/>
    <property type="evidence" value="ECO:0007669"/>
    <property type="project" value="UniProtKB-SubCell"/>
</dbReference>
<dbReference type="GO" id="GO:0042883">
    <property type="term" value="P:cysteine transport"/>
    <property type="evidence" value="ECO:0007669"/>
    <property type="project" value="InterPro"/>
</dbReference>
<keyword evidence="4" id="KW-0067">ATP-binding</keyword>
<feature type="region of interest" description="Disordered" evidence="7">
    <location>
        <begin position="370"/>
        <end position="409"/>
    </location>
</feature>
<proteinExistence type="predicted"/>
<dbReference type="Pfam" id="PF00664">
    <property type="entry name" value="ABC_membrane"/>
    <property type="match status" value="1"/>
</dbReference>
<protein>
    <submittedName>
        <fullName evidence="11">Thiol reductant ABC exporter subunit CydD</fullName>
    </submittedName>
</protein>
<feature type="transmembrane region" description="Helical" evidence="8">
    <location>
        <begin position="93"/>
        <end position="111"/>
    </location>
</feature>
<accession>A0A853JIW8</accession>
<feature type="transmembrane region" description="Helical" evidence="8">
    <location>
        <begin position="312"/>
        <end position="332"/>
    </location>
</feature>
<organism evidence="11 12">
    <name type="scientific">Luteimonas salinisoli</name>
    <dbReference type="NCBI Taxonomy" id="2752307"/>
    <lineage>
        <taxon>Bacteria</taxon>
        <taxon>Pseudomonadati</taxon>
        <taxon>Pseudomonadota</taxon>
        <taxon>Gammaproteobacteria</taxon>
        <taxon>Lysobacterales</taxon>
        <taxon>Lysobacteraceae</taxon>
        <taxon>Luteimonas</taxon>
    </lineage>
</organism>
<evidence type="ECO:0000256" key="4">
    <source>
        <dbReference type="ARBA" id="ARBA00022840"/>
    </source>
</evidence>
<feature type="transmembrane region" description="Helical" evidence="8">
    <location>
        <begin position="58"/>
        <end position="81"/>
    </location>
</feature>
<keyword evidence="2 8" id="KW-0812">Transmembrane</keyword>
<evidence type="ECO:0000313" key="12">
    <source>
        <dbReference type="Proteomes" id="UP000578091"/>
    </source>
</evidence>
<comment type="subcellular location">
    <subcellularLocation>
        <location evidence="1">Cell membrane</location>
        <topology evidence="1">Multi-pass membrane protein</topology>
    </subcellularLocation>
</comment>
<evidence type="ECO:0000256" key="8">
    <source>
        <dbReference type="SAM" id="Phobius"/>
    </source>
</evidence>
<evidence type="ECO:0000256" key="7">
    <source>
        <dbReference type="SAM" id="MobiDB-lite"/>
    </source>
</evidence>
<dbReference type="EMBL" id="JACCKA010000093">
    <property type="protein sequence ID" value="NZA28477.1"/>
    <property type="molecule type" value="Genomic_DNA"/>
</dbReference>
<feature type="transmembrane region" description="Helical" evidence="8">
    <location>
        <begin position="277"/>
        <end position="300"/>
    </location>
</feature>
<dbReference type="PROSITE" id="PS50096">
    <property type="entry name" value="IQ"/>
    <property type="match status" value="1"/>
</dbReference>
<dbReference type="InterPro" id="IPR036640">
    <property type="entry name" value="ABC1_TM_sf"/>
</dbReference>
<dbReference type="PANTHER" id="PTHR24221:SF261">
    <property type="entry name" value="GLUTATHIONE_L-CYSTEINE TRANSPORT SYSTEM ATP-BINDING_PERMEASE PROTEIN CYDD"/>
    <property type="match status" value="1"/>
</dbReference>
<dbReference type="GO" id="GO:0005524">
    <property type="term" value="F:ATP binding"/>
    <property type="evidence" value="ECO:0007669"/>
    <property type="project" value="UniProtKB-KW"/>
</dbReference>
<evidence type="ECO:0000313" key="11">
    <source>
        <dbReference type="EMBL" id="NZA28477.1"/>
    </source>
</evidence>
<dbReference type="PROSITE" id="PS50929">
    <property type="entry name" value="ABC_TM1F"/>
    <property type="match status" value="1"/>
</dbReference>
<comment type="caution">
    <text evidence="11">The sequence shown here is derived from an EMBL/GenBank/DDBJ whole genome shotgun (WGS) entry which is preliminary data.</text>
</comment>
<evidence type="ECO:0000259" key="9">
    <source>
        <dbReference type="PROSITE" id="PS50893"/>
    </source>
</evidence>
<dbReference type="Gene3D" id="1.20.1560.10">
    <property type="entry name" value="ABC transporter type 1, transmembrane domain"/>
    <property type="match status" value="1"/>
</dbReference>
<dbReference type="GO" id="GO:0140359">
    <property type="term" value="F:ABC-type transporter activity"/>
    <property type="evidence" value="ECO:0007669"/>
    <property type="project" value="InterPro"/>
</dbReference>
<dbReference type="GO" id="GO:0034040">
    <property type="term" value="F:ATPase-coupled lipid transmembrane transporter activity"/>
    <property type="evidence" value="ECO:0007669"/>
    <property type="project" value="TreeGrafter"/>
</dbReference>
<dbReference type="Gene3D" id="3.40.50.300">
    <property type="entry name" value="P-loop containing nucleotide triphosphate hydrolases"/>
    <property type="match status" value="1"/>
</dbReference>
<dbReference type="SMART" id="SM00382">
    <property type="entry name" value="AAA"/>
    <property type="match status" value="1"/>
</dbReference>
<feature type="transmembrane region" description="Helical" evidence="8">
    <location>
        <begin position="195"/>
        <end position="219"/>
    </location>
</feature>
<feature type="domain" description="ABC transporter" evidence="9">
    <location>
        <begin position="432"/>
        <end position="633"/>
    </location>
</feature>
<dbReference type="InterPro" id="IPR014216">
    <property type="entry name" value="ABC_transptr_CydD"/>
</dbReference>
<evidence type="ECO:0000256" key="1">
    <source>
        <dbReference type="ARBA" id="ARBA00004651"/>
    </source>
</evidence>
<dbReference type="PROSITE" id="PS00211">
    <property type="entry name" value="ABC_TRANSPORTER_1"/>
    <property type="match status" value="1"/>
</dbReference>
<evidence type="ECO:0000259" key="10">
    <source>
        <dbReference type="PROSITE" id="PS50929"/>
    </source>
</evidence>
<dbReference type="PANTHER" id="PTHR24221">
    <property type="entry name" value="ATP-BINDING CASSETTE SUB-FAMILY B"/>
    <property type="match status" value="1"/>
</dbReference>
<dbReference type="InterPro" id="IPR003439">
    <property type="entry name" value="ABC_transporter-like_ATP-bd"/>
</dbReference>
<dbReference type="InterPro" id="IPR011527">
    <property type="entry name" value="ABC1_TM_dom"/>
</dbReference>
<dbReference type="AlphaFoldDB" id="A0A853JIW8"/>
<dbReference type="CDD" id="cd18584">
    <property type="entry name" value="ABC_6TM_AarD_CydD"/>
    <property type="match status" value="1"/>
</dbReference>
<feature type="domain" description="ABC transmembrane type-1" evidence="10">
    <location>
        <begin position="58"/>
        <end position="346"/>
    </location>
</feature>
<dbReference type="InterPro" id="IPR039421">
    <property type="entry name" value="Type_1_exporter"/>
</dbReference>
<keyword evidence="5 8" id="KW-1133">Transmembrane helix</keyword>
<dbReference type="PROSITE" id="PS50893">
    <property type="entry name" value="ABC_TRANSPORTER_2"/>
    <property type="match status" value="1"/>
</dbReference>
<keyword evidence="12" id="KW-1185">Reference proteome</keyword>
<name>A0A853JIW8_9GAMM</name>
<evidence type="ECO:0000256" key="3">
    <source>
        <dbReference type="ARBA" id="ARBA00022741"/>
    </source>
</evidence>
<dbReference type="InterPro" id="IPR017871">
    <property type="entry name" value="ABC_transporter-like_CS"/>
</dbReference>
<dbReference type="NCBIfam" id="TIGR02857">
    <property type="entry name" value="CydD"/>
    <property type="match status" value="1"/>
</dbReference>
<keyword evidence="3" id="KW-0547">Nucleotide-binding</keyword>
<dbReference type="SUPFAM" id="SSF52540">
    <property type="entry name" value="P-loop containing nucleoside triphosphate hydrolases"/>
    <property type="match status" value="1"/>
</dbReference>
<sequence length="635" mass="66844">MTPSFRPAGALPPPLLPSRSRMDQTLAAEPLPQPSATRAAVLHRLDALAAPVRGRLRAAGACAVLAGWLLVAQAALIALAVQRVLVEGHAPATLWPALAALAGIGLARALLGWASRELADGAATRIRTRLRGTLPRRLFAAGVPWLRRQRSGSLSELTGTHTDALEGYFAGYVPARAEVLAVPPLMLAAAFSVDFVVGLVLLLTMPLIPFFMMLVGWGAEAASRRQLRALARMGGHFADRLRGLGLIRLYGRGTAELEGIREAAEGLRTRTLKVLRLAFLSSAVLEFFASVSVAVIALYLGLTYLDMIDLRGAPLTLGTGLFCLLLAPEFYAPMRRLAAHYHDRAGALAALEEIESALGTKAFAPAPSPLRGEGADAAAADAESRVPSRSRHGRQAGRESRDDQAGNGERLAASPAATLLRDGDRSAPAVILRGVALRHAGSDCDAIAGFDLEIAPGESVALTGPSGCGKSTLLEALAGWLPPAAGTVRVEPAARIGYAPQRPFLFHGSIADNLRLAKPDATDAELQAAAEAAQVMRFAARLPDGLDTMIGERGFGLSGGEARRVALARVYLRDAGLLLLDEPTAFLDPETEAALLDALHEHARGRTLVFATHSGAAPRIADRVLPMTTAAEPPR</sequence>
<dbReference type="SUPFAM" id="SSF90123">
    <property type="entry name" value="ABC transporter transmembrane region"/>
    <property type="match status" value="1"/>
</dbReference>
<reference evidence="11 12" key="1">
    <citation type="submission" date="2020-07" db="EMBL/GenBank/DDBJ databases">
        <title>Luteimonas sp. SJ-92.</title>
        <authorList>
            <person name="Huang X.-X."/>
            <person name="Xu L."/>
            <person name="Sun J.-Q."/>
        </authorList>
    </citation>
    <scope>NUCLEOTIDE SEQUENCE [LARGE SCALE GENOMIC DNA]</scope>
    <source>
        <strain evidence="11 12">SJ-92</strain>
    </source>
</reference>
<dbReference type="InterPro" id="IPR027417">
    <property type="entry name" value="P-loop_NTPase"/>
</dbReference>
<dbReference type="Pfam" id="PF00005">
    <property type="entry name" value="ABC_tran"/>
    <property type="match status" value="1"/>
</dbReference>
<dbReference type="Proteomes" id="UP000578091">
    <property type="component" value="Unassembled WGS sequence"/>
</dbReference>
<gene>
    <name evidence="11" type="primary">cydD</name>
    <name evidence="11" type="ORF">H0E84_19055</name>
</gene>
<evidence type="ECO:0000256" key="6">
    <source>
        <dbReference type="ARBA" id="ARBA00023136"/>
    </source>
</evidence>
<dbReference type="InterPro" id="IPR003593">
    <property type="entry name" value="AAA+_ATPase"/>
</dbReference>